<dbReference type="KEGG" id="ras:RAS_05560"/>
<accession>A0A510GGM1</accession>
<evidence type="ECO:0000313" key="2">
    <source>
        <dbReference type="Proteomes" id="UP000321183"/>
    </source>
</evidence>
<organism evidence="1 2">
    <name type="scientific">Rickettsia asiatica</name>
    <dbReference type="NCBI Taxonomy" id="238800"/>
    <lineage>
        <taxon>Bacteria</taxon>
        <taxon>Pseudomonadati</taxon>
        <taxon>Pseudomonadota</taxon>
        <taxon>Alphaproteobacteria</taxon>
        <taxon>Rickettsiales</taxon>
        <taxon>Rickettsiaceae</taxon>
        <taxon>Rickettsieae</taxon>
        <taxon>Rickettsia</taxon>
        <taxon>spotted fever group</taxon>
    </lineage>
</organism>
<sequence>MKKLLNVPYLCEGLGLVELYDEVIKKIPDYELQNINIIQFRDIMVLVGRELKNEKCIKTSLLSIDIDEKFLKPSVIAHIKAIEICQKQNSKNPFAINKNKIIDNFNFTLDSLCISITIDYSELISSINYRRR</sequence>
<gene>
    <name evidence="1" type="ORF">RAS_05560</name>
</gene>
<dbReference type="AlphaFoldDB" id="A0A510GGM1"/>
<dbReference type="Proteomes" id="UP000321183">
    <property type="component" value="Chromosome"/>
</dbReference>
<reference evidence="1 2" key="1">
    <citation type="submission" date="2019-04" db="EMBL/GenBank/DDBJ databases">
        <title>Draft genome sequence of Rickettsia asiatica Maytaro1284.</title>
        <authorList>
            <person name="Thu M."/>
            <person name="Qiu Y."/>
            <person name="Nakao R."/>
        </authorList>
    </citation>
    <scope>NUCLEOTIDE SEQUENCE [LARGE SCALE GENOMIC DNA]</scope>
    <source>
        <strain evidence="1 2">Maytaro1284</strain>
    </source>
</reference>
<proteinExistence type="predicted"/>
<keyword evidence="2" id="KW-1185">Reference proteome</keyword>
<dbReference type="EMBL" id="AP019563">
    <property type="protein sequence ID" value="BBJ31447.1"/>
    <property type="molecule type" value="Genomic_DNA"/>
</dbReference>
<evidence type="ECO:0000313" key="1">
    <source>
        <dbReference type="EMBL" id="BBJ31447.1"/>
    </source>
</evidence>
<name>A0A510GGM1_9RICK</name>
<protein>
    <submittedName>
        <fullName evidence="1">Uncharacterized protein</fullName>
    </submittedName>
</protein>